<gene>
    <name evidence="1" type="ORF">UFOVP117_162</name>
</gene>
<protein>
    <submittedName>
        <fullName evidence="1">Uncharacterized protein</fullName>
    </submittedName>
</protein>
<proteinExistence type="predicted"/>
<accession>A0A6J5L6C9</accession>
<name>A0A6J5L6C9_9CAUD</name>
<sequence>MKKVIRLTESDLVSIVKRVINEQSEQSKKLYVSWANKRSGNPEKAMSIMDDVLSLQKSLPKKDFANYSSYEELKKDLDMVISGRKEKDATKIYEDKDLLVVQANTWEASCKYGAGTKWCTAGKDTPSNWIRHKQTGTEFIWIFKNKPMDDRQYKYSYHVKFNGNNDWCDSLNMCLSTSQLPKNSYPKMHPKYDEIIQKLQSINDERPDPNKDKNEKKELIENWIESHYEELDDSFSLKNDIEKMWKDIWDEQFDYPYFADDMEFDYDIDSDLLNDVIDEVRADGPPFEFDFGLYNYDLYYDVRDAIDKYLNGESYSADSLRQLLETLSVDDIEFDNILEQISEDMVSNATDDVRSMIEDKLNG</sequence>
<dbReference type="EMBL" id="LR796235">
    <property type="protein sequence ID" value="CAB4129914.1"/>
    <property type="molecule type" value="Genomic_DNA"/>
</dbReference>
<evidence type="ECO:0000313" key="1">
    <source>
        <dbReference type="EMBL" id="CAB4129914.1"/>
    </source>
</evidence>
<reference evidence="1" key="1">
    <citation type="submission" date="2020-04" db="EMBL/GenBank/DDBJ databases">
        <authorList>
            <person name="Chiriac C."/>
            <person name="Salcher M."/>
            <person name="Ghai R."/>
            <person name="Kavagutti S V."/>
        </authorList>
    </citation>
    <scope>NUCLEOTIDE SEQUENCE</scope>
</reference>
<organism evidence="1">
    <name type="scientific">uncultured Caudovirales phage</name>
    <dbReference type="NCBI Taxonomy" id="2100421"/>
    <lineage>
        <taxon>Viruses</taxon>
        <taxon>Duplodnaviria</taxon>
        <taxon>Heunggongvirae</taxon>
        <taxon>Uroviricota</taxon>
        <taxon>Caudoviricetes</taxon>
        <taxon>Peduoviridae</taxon>
        <taxon>Maltschvirus</taxon>
        <taxon>Maltschvirus maltsch</taxon>
    </lineage>
</organism>